<gene>
    <name evidence="2" type="ORF">NDU88_002924</name>
</gene>
<protein>
    <submittedName>
        <fullName evidence="2">Uncharacterized protein</fullName>
    </submittedName>
</protein>
<keyword evidence="3" id="KW-1185">Reference proteome</keyword>
<evidence type="ECO:0000313" key="2">
    <source>
        <dbReference type="EMBL" id="KAJ1215315.1"/>
    </source>
</evidence>
<feature type="compositionally biased region" description="Basic and acidic residues" evidence="1">
    <location>
        <begin position="65"/>
        <end position="74"/>
    </location>
</feature>
<reference evidence="2" key="1">
    <citation type="journal article" date="2022" name="bioRxiv">
        <title>Sequencing and chromosome-scale assembly of the giantPleurodeles waltlgenome.</title>
        <authorList>
            <person name="Brown T."/>
            <person name="Elewa A."/>
            <person name="Iarovenko S."/>
            <person name="Subramanian E."/>
            <person name="Araus A.J."/>
            <person name="Petzold A."/>
            <person name="Susuki M."/>
            <person name="Suzuki K.-i.T."/>
            <person name="Hayashi T."/>
            <person name="Toyoda A."/>
            <person name="Oliveira C."/>
            <person name="Osipova E."/>
            <person name="Leigh N.D."/>
            <person name="Simon A."/>
            <person name="Yun M.H."/>
        </authorList>
    </citation>
    <scope>NUCLEOTIDE SEQUENCE</scope>
    <source>
        <strain evidence="2">20211129_DDA</strain>
        <tissue evidence="2">Liver</tissue>
    </source>
</reference>
<organism evidence="2 3">
    <name type="scientific">Pleurodeles waltl</name>
    <name type="common">Iberian ribbed newt</name>
    <dbReference type="NCBI Taxonomy" id="8319"/>
    <lineage>
        <taxon>Eukaryota</taxon>
        <taxon>Metazoa</taxon>
        <taxon>Chordata</taxon>
        <taxon>Craniata</taxon>
        <taxon>Vertebrata</taxon>
        <taxon>Euteleostomi</taxon>
        <taxon>Amphibia</taxon>
        <taxon>Batrachia</taxon>
        <taxon>Caudata</taxon>
        <taxon>Salamandroidea</taxon>
        <taxon>Salamandridae</taxon>
        <taxon>Pleurodelinae</taxon>
        <taxon>Pleurodeles</taxon>
    </lineage>
</organism>
<name>A0AAV7WMW9_PLEWA</name>
<feature type="compositionally biased region" description="Basic and acidic residues" evidence="1">
    <location>
        <begin position="22"/>
        <end position="57"/>
    </location>
</feature>
<dbReference type="EMBL" id="JANPWB010000001">
    <property type="protein sequence ID" value="KAJ1215315.1"/>
    <property type="molecule type" value="Genomic_DNA"/>
</dbReference>
<dbReference type="AlphaFoldDB" id="A0AAV7WMW9"/>
<sequence>MGTLRSVSGDNFLVQGLQEKMDYTQDGKNATEKEKPCEAVETETAVKDGSRTSHGADKNGAVSNRGEETRTRDMTPNEVLSLSLSTLDLKMLAGPSHVQTNNNKPALVGLLHNHMYAA</sequence>
<comment type="caution">
    <text evidence="2">The sequence shown here is derived from an EMBL/GenBank/DDBJ whole genome shotgun (WGS) entry which is preliminary data.</text>
</comment>
<feature type="region of interest" description="Disordered" evidence="1">
    <location>
        <begin position="22"/>
        <end position="74"/>
    </location>
</feature>
<evidence type="ECO:0000256" key="1">
    <source>
        <dbReference type="SAM" id="MobiDB-lite"/>
    </source>
</evidence>
<accession>A0AAV7WMW9</accession>
<proteinExistence type="predicted"/>
<dbReference type="Proteomes" id="UP001066276">
    <property type="component" value="Chromosome 1_1"/>
</dbReference>
<evidence type="ECO:0000313" key="3">
    <source>
        <dbReference type="Proteomes" id="UP001066276"/>
    </source>
</evidence>